<dbReference type="SUPFAM" id="SSF158791">
    <property type="entry name" value="MgtE N-terminal domain-like"/>
    <property type="match status" value="1"/>
</dbReference>
<evidence type="ECO:0000313" key="2">
    <source>
        <dbReference type="EMBL" id="MBO1358704.1"/>
    </source>
</evidence>
<feature type="compositionally biased region" description="Polar residues" evidence="1">
    <location>
        <begin position="57"/>
        <end position="68"/>
    </location>
</feature>
<keyword evidence="3" id="KW-1185">Reference proteome</keyword>
<gene>
    <name evidence="2" type="ORF">J2D73_02685</name>
</gene>
<sequence>MPPRLSSQRLFQLSSGLMGGLLAMKLYVLTSSLLTPGVEDVGVGLVSDALALPASTASKDAQSGTASSAKAAPEQGGASAAANDVCSKETPCVGQTNDPSLDIDHKAEDRKQTLLADVAQRDQELKEEARSLDEMKQALETSQEALESRLKKYDQERSTLSKKGQDEKRLSDGDIDRLVKIYEAMAPRDAASIFNVLDLQVLVPVMGKMNPRKASAILAGMSPERATTTTQALAGLFPRREVVRSGENG</sequence>
<feature type="region of interest" description="Disordered" evidence="1">
    <location>
        <begin position="57"/>
        <end position="83"/>
    </location>
</feature>
<feature type="compositionally biased region" description="Low complexity" evidence="1">
    <location>
        <begin position="69"/>
        <end position="82"/>
    </location>
</feature>
<reference evidence="2 3" key="1">
    <citation type="submission" date="2021-03" db="EMBL/GenBank/DDBJ databases">
        <title>The complete genome sequence of Acetobacter sacchari TBRC 11175.</title>
        <authorList>
            <person name="Charoenyingcharoen P."/>
            <person name="Yukphan P."/>
        </authorList>
    </citation>
    <scope>NUCLEOTIDE SEQUENCE [LARGE SCALE GENOMIC DNA]</scope>
    <source>
        <strain evidence="2 3">TBRC 11175</strain>
    </source>
</reference>
<dbReference type="Proteomes" id="UP000664771">
    <property type="component" value="Unassembled WGS sequence"/>
</dbReference>
<accession>A0ABS3LS21</accession>
<protein>
    <recommendedName>
        <fullName evidence="4">Magnesium transporter MgtE intracellular domain-containing protein</fullName>
    </recommendedName>
</protein>
<dbReference type="RefSeq" id="WP_207879117.1">
    <property type="nucleotide sequence ID" value="NZ_JAFVMF010000002.1"/>
</dbReference>
<proteinExistence type="predicted"/>
<evidence type="ECO:0000256" key="1">
    <source>
        <dbReference type="SAM" id="MobiDB-lite"/>
    </source>
</evidence>
<name>A0ABS3LS21_9PROT</name>
<organism evidence="2 3">
    <name type="scientific">Acetobacter sacchari</name>
    <dbReference type="NCBI Taxonomy" id="2661687"/>
    <lineage>
        <taxon>Bacteria</taxon>
        <taxon>Pseudomonadati</taxon>
        <taxon>Pseudomonadota</taxon>
        <taxon>Alphaproteobacteria</taxon>
        <taxon>Acetobacterales</taxon>
        <taxon>Acetobacteraceae</taxon>
        <taxon>Acetobacter</taxon>
    </lineage>
</organism>
<evidence type="ECO:0000313" key="3">
    <source>
        <dbReference type="Proteomes" id="UP000664771"/>
    </source>
</evidence>
<comment type="caution">
    <text evidence="2">The sequence shown here is derived from an EMBL/GenBank/DDBJ whole genome shotgun (WGS) entry which is preliminary data.</text>
</comment>
<evidence type="ECO:0008006" key="4">
    <source>
        <dbReference type="Google" id="ProtNLM"/>
    </source>
</evidence>
<dbReference type="EMBL" id="JAFVMF010000002">
    <property type="protein sequence ID" value="MBO1358704.1"/>
    <property type="molecule type" value="Genomic_DNA"/>
</dbReference>
<feature type="region of interest" description="Disordered" evidence="1">
    <location>
        <begin position="149"/>
        <end position="169"/>
    </location>
</feature>